<protein>
    <recommendedName>
        <fullName evidence="4">Tetratricopeptide repeat protein</fullName>
    </recommendedName>
</protein>
<proteinExistence type="predicted"/>
<evidence type="ECO:0000313" key="2">
    <source>
        <dbReference type="EMBL" id="KAL3749370.1"/>
    </source>
</evidence>
<dbReference type="SUPFAM" id="SSF48452">
    <property type="entry name" value="TPR-like"/>
    <property type="match status" value="1"/>
</dbReference>
<dbReference type="InterPro" id="IPR011990">
    <property type="entry name" value="TPR-like_helical_dom_sf"/>
</dbReference>
<dbReference type="Proteomes" id="UP001634007">
    <property type="component" value="Unassembled WGS sequence"/>
</dbReference>
<evidence type="ECO:0000256" key="1">
    <source>
        <dbReference type="SAM" id="MobiDB-lite"/>
    </source>
</evidence>
<keyword evidence="3" id="KW-1185">Reference proteome</keyword>
<feature type="region of interest" description="Disordered" evidence="1">
    <location>
        <begin position="117"/>
        <end position="152"/>
    </location>
</feature>
<dbReference type="EMBL" id="JBJKBG010000002">
    <property type="protein sequence ID" value="KAL3749370.1"/>
    <property type="molecule type" value="Genomic_DNA"/>
</dbReference>
<organism evidence="2 3">
    <name type="scientific">Eucalyptus globulus</name>
    <name type="common">Tasmanian blue gum</name>
    <dbReference type="NCBI Taxonomy" id="34317"/>
    <lineage>
        <taxon>Eukaryota</taxon>
        <taxon>Viridiplantae</taxon>
        <taxon>Streptophyta</taxon>
        <taxon>Embryophyta</taxon>
        <taxon>Tracheophyta</taxon>
        <taxon>Spermatophyta</taxon>
        <taxon>Magnoliopsida</taxon>
        <taxon>eudicotyledons</taxon>
        <taxon>Gunneridae</taxon>
        <taxon>Pentapetalae</taxon>
        <taxon>rosids</taxon>
        <taxon>malvids</taxon>
        <taxon>Myrtales</taxon>
        <taxon>Myrtaceae</taxon>
        <taxon>Myrtoideae</taxon>
        <taxon>Eucalypteae</taxon>
        <taxon>Eucalyptus</taxon>
    </lineage>
</organism>
<accession>A0ABD3LM39</accession>
<feature type="compositionally biased region" description="Acidic residues" evidence="1">
    <location>
        <begin position="129"/>
        <end position="152"/>
    </location>
</feature>
<comment type="caution">
    <text evidence="2">The sequence shown here is derived from an EMBL/GenBank/DDBJ whole genome shotgun (WGS) entry which is preliminary data.</text>
</comment>
<dbReference type="AlphaFoldDB" id="A0ABD3LM39"/>
<reference evidence="2 3" key="1">
    <citation type="submission" date="2024-11" db="EMBL/GenBank/DDBJ databases">
        <title>Chromosome-level genome assembly of Eucalyptus globulus Labill. provides insights into its genome evolution.</title>
        <authorList>
            <person name="Li X."/>
        </authorList>
    </citation>
    <scope>NUCLEOTIDE SEQUENCE [LARGE SCALE GENOMIC DNA]</scope>
    <source>
        <strain evidence="2">CL2024</strain>
        <tissue evidence="2">Fresh tender leaves</tissue>
    </source>
</reference>
<evidence type="ECO:0000313" key="3">
    <source>
        <dbReference type="Proteomes" id="UP001634007"/>
    </source>
</evidence>
<dbReference type="Gene3D" id="1.25.40.10">
    <property type="entry name" value="Tetratricopeptide repeat domain"/>
    <property type="match status" value="1"/>
</dbReference>
<gene>
    <name evidence="2" type="ORF">ACJRO7_010475</name>
</gene>
<evidence type="ECO:0008006" key="4">
    <source>
        <dbReference type="Google" id="ProtNLM"/>
    </source>
</evidence>
<name>A0ABD3LM39_EUCGL</name>
<dbReference type="Pfam" id="PF14559">
    <property type="entry name" value="TPR_19"/>
    <property type="match status" value="1"/>
</dbReference>
<feature type="compositionally biased region" description="Basic and acidic residues" evidence="1">
    <location>
        <begin position="117"/>
        <end position="127"/>
    </location>
</feature>
<sequence>MKAMPQSARALKLVGDVHARNPGGREKAKKFYESALRLEPGYLGAALALAELHVIEGRNGDAVSLLERYLKDWADDRLHVKLAQASSTTNMLEDALAHYQAALRINSQNEAAKKGLDRLERQMKGVDPDAPDEDEENEVEDADADVEETELL</sequence>